<evidence type="ECO:0000256" key="1">
    <source>
        <dbReference type="ARBA" id="ARBA00007523"/>
    </source>
</evidence>
<dbReference type="GO" id="GO:0016491">
    <property type="term" value="F:oxidoreductase activity"/>
    <property type="evidence" value="ECO:0007669"/>
    <property type="project" value="UniProtKB-KW"/>
</dbReference>
<keyword evidence="2" id="KW-0004">4Fe-4S</keyword>
<dbReference type="Pfam" id="PF01512">
    <property type="entry name" value="Complex1_51K"/>
    <property type="match status" value="1"/>
</dbReference>
<proteinExistence type="inferred from homology"/>
<dbReference type="Gene3D" id="3.40.50.11540">
    <property type="entry name" value="NADH-ubiquinone oxidoreductase 51kDa subunit"/>
    <property type="match status" value="1"/>
</dbReference>
<evidence type="ECO:0000313" key="7">
    <source>
        <dbReference type="EMBL" id="OXR45868.1"/>
    </source>
</evidence>
<dbReference type="InterPro" id="IPR011538">
    <property type="entry name" value="Nuo51_FMN-bd"/>
</dbReference>
<evidence type="ECO:0000256" key="2">
    <source>
        <dbReference type="ARBA" id="ARBA00022485"/>
    </source>
</evidence>
<dbReference type="SUPFAM" id="SSF142984">
    <property type="entry name" value="Nqo1 middle domain-like"/>
    <property type="match status" value="1"/>
</dbReference>
<dbReference type="PANTHER" id="PTHR43578">
    <property type="entry name" value="NADH-QUINONE OXIDOREDUCTASE SUBUNIT F"/>
    <property type="match status" value="1"/>
</dbReference>
<evidence type="ECO:0000256" key="4">
    <source>
        <dbReference type="ARBA" id="ARBA00023004"/>
    </source>
</evidence>
<dbReference type="InterPro" id="IPR037225">
    <property type="entry name" value="Nuo51_FMN-bd_sf"/>
</dbReference>
<dbReference type="GO" id="GO:0046872">
    <property type="term" value="F:metal ion binding"/>
    <property type="evidence" value="ECO:0007669"/>
    <property type="project" value="UniProtKB-KW"/>
</dbReference>
<sequence>MDAIANPIVSATPGATPRIVGGDAGTESAAAYRASGGYAPIEDPARLLAEVVESGLRGRGGAGFPLGAKLLSVQRHCRAGVRPVVVANGEEGEPASGKDRLLLRRRPHLVLDGLRAAATILGADRAVVYVSDDRAADSVTAAVAELGPAELPVPTEIVTVAAGYVAGEETAAVRAIDGGPATPTDKPPRPYAAGVGGRPTLVSNVETLAQLAWIHRFGAAAFRTVGTADSPGTFLATVTGAGREPAIYELPHGYSFRALLEMHGVAANRVHGALLGGYFNGLTNSRVLDARLDHETLRAMGTGLGCGAVALLTPEDCPVAVAASVLEYFDRENAGQCGSCFNGTAAMSAVASALRDGGAEAADLDRLRRWSTVLRGRGACGTLDAATNAGRTLLDEFPDAVARHLVGGCAICAATPFAAVRPFDVEAVTSL</sequence>
<reference evidence="7 8" key="1">
    <citation type="submission" date="2017-07" db="EMBL/GenBank/DDBJ databases">
        <title>First draft Genome Sequence of Nocardia cerradoensis isolated from human infection.</title>
        <authorList>
            <person name="Carrasco G."/>
        </authorList>
    </citation>
    <scope>NUCLEOTIDE SEQUENCE [LARGE SCALE GENOMIC DNA]</scope>
    <source>
        <strain evidence="7 8">CNM20130759</strain>
    </source>
</reference>
<dbReference type="Pfam" id="PF10589">
    <property type="entry name" value="NADH_4Fe-4S"/>
    <property type="match status" value="1"/>
</dbReference>
<dbReference type="EMBL" id="NGAF01000003">
    <property type="protein sequence ID" value="OXR45868.1"/>
    <property type="molecule type" value="Genomic_DNA"/>
</dbReference>
<evidence type="ECO:0000256" key="5">
    <source>
        <dbReference type="ARBA" id="ARBA00023014"/>
    </source>
</evidence>
<evidence type="ECO:0000313" key="8">
    <source>
        <dbReference type="Proteomes" id="UP000215506"/>
    </source>
</evidence>
<keyword evidence="3" id="KW-0479">Metal-binding</keyword>
<dbReference type="SUPFAM" id="SSF140490">
    <property type="entry name" value="Nqo1C-terminal domain-like"/>
    <property type="match status" value="1"/>
</dbReference>
<organism evidence="7 8">
    <name type="scientific">Nocardia cerradoensis</name>
    <dbReference type="NCBI Taxonomy" id="85688"/>
    <lineage>
        <taxon>Bacteria</taxon>
        <taxon>Bacillati</taxon>
        <taxon>Actinomycetota</taxon>
        <taxon>Actinomycetes</taxon>
        <taxon>Mycobacteriales</taxon>
        <taxon>Nocardiaceae</taxon>
        <taxon>Nocardia</taxon>
    </lineage>
</organism>
<keyword evidence="8" id="KW-1185">Reference proteome</keyword>
<comment type="caution">
    <text evidence="7">The sequence shown here is derived from an EMBL/GenBank/DDBJ whole genome shotgun (WGS) entry which is preliminary data.</text>
</comment>
<accession>A0A231HAJ3</accession>
<dbReference type="SMART" id="SM00928">
    <property type="entry name" value="NADH_4Fe-4S"/>
    <property type="match status" value="1"/>
</dbReference>
<dbReference type="Gene3D" id="3.10.20.600">
    <property type="match status" value="1"/>
</dbReference>
<comment type="similarity">
    <text evidence="1">Belongs to the complex I 51 kDa subunit family.</text>
</comment>
<dbReference type="GO" id="GO:0051539">
    <property type="term" value="F:4 iron, 4 sulfur cluster binding"/>
    <property type="evidence" value="ECO:0007669"/>
    <property type="project" value="UniProtKB-KW"/>
</dbReference>
<protein>
    <submittedName>
        <fullName evidence="7">NADH-quinone oxidoreductase subunit 1</fullName>
        <ecNumber evidence="7">1.6.5.11</ecNumber>
    </submittedName>
</protein>
<dbReference type="RefSeq" id="WP_094025137.1">
    <property type="nucleotide sequence ID" value="NZ_NGAF01000003.1"/>
</dbReference>
<dbReference type="PANTHER" id="PTHR43578:SF3">
    <property type="entry name" value="NADH-QUINONE OXIDOREDUCTASE SUBUNIT F"/>
    <property type="match status" value="1"/>
</dbReference>
<evidence type="ECO:0000259" key="6">
    <source>
        <dbReference type="SMART" id="SM00928"/>
    </source>
</evidence>
<keyword evidence="4" id="KW-0408">Iron</keyword>
<feature type="domain" description="NADH-ubiquinone oxidoreductase 51kDa subunit iron-sulphur binding" evidence="6">
    <location>
        <begin position="319"/>
        <end position="364"/>
    </location>
</feature>
<dbReference type="InterPro" id="IPR037207">
    <property type="entry name" value="Nuop51_4Fe4S-bd_sf"/>
</dbReference>
<keyword evidence="5" id="KW-0411">Iron-sulfur</keyword>
<gene>
    <name evidence="7" type="primary">nqo1_2</name>
    <name evidence="7" type="ORF">B7C42_02160</name>
</gene>
<dbReference type="InterPro" id="IPR019575">
    <property type="entry name" value="Nuop51_4Fe4S-bd"/>
</dbReference>
<dbReference type="SUPFAM" id="SSF142019">
    <property type="entry name" value="Nqo1 FMN-binding domain-like"/>
    <property type="match status" value="1"/>
</dbReference>
<dbReference type="EC" id="1.6.5.11" evidence="7"/>
<dbReference type="AlphaFoldDB" id="A0A231HAJ3"/>
<name>A0A231HAJ3_9NOCA</name>
<evidence type="ECO:0000256" key="3">
    <source>
        <dbReference type="ARBA" id="ARBA00022723"/>
    </source>
</evidence>
<dbReference type="Gene3D" id="1.20.1440.230">
    <property type="entry name" value="NADH-ubiquinone oxidoreductase 51kDa subunit, iron-sulphur binding domain"/>
    <property type="match status" value="1"/>
</dbReference>
<dbReference type="Proteomes" id="UP000215506">
    <property type="component" value="Unassembled WGS sequence"/>
</dbReference>
<keyword evidence="7" id="KW-0560">Oxidoreductase</keyword>